<keyword evidence="2" id="KW-1185">Reference proteome</keyword>
<reference evidence="1" key="1">
    <citation type="submission" date="2021-01" db="EMBL/GenBank/DDBJ databases">
        <title>Whole genome shotgun sequence of Planosporangium flavigriseum NBRC 105377.</title>
        <authorList>
            <person name="Komaki H."/>
            <person name="Tamura T."/>
        </authorList>
    </citation>
    <scope>NUCLEOTIDE SEQUENCE</scope>
    <source>
        <strain evidence="1">NBRC 105377</strain>
    </source>
</reference>
<dbReference type="RefSeq" id="WP_168072373.1">
    <property type="nucleotide sequence ID" value="NZ_BAAAQJ010000008.1"/>
</dbReference>
<proteinExistence type="predicted"/>
<comment type="caution">
    <text evidence="1">The sequence shown here is derived from an EMBL/GenBank/DDBJ whole genome shotgun (WGS) entry which is preliminary data.</text>
</comment>
<dbReference type="AlphaFoldDB" id="A0A8J3PNP3"/>
<gene>
    <name evidence="1" type="ORF">Pfl04_52050</name>
</gene>
<sequence length="91" mass="9782">MNLDHPMWCAPRRCRAAVGGTHKSDPIETIHGTSRASAWLQQQPDYDALFALVTAHHAISAPVVFLPLADARTLLDGAAKLMKHAGDGEAI</sequence>
<dbReference type="EMBL" id="BONU01000082">
    <property type="protein sequence ID" value="GIG76801.1"/>
    <property type="molecule type" value="Genomic_DNA"/>
</dbReference>
<evidence type="ECO:0000313" key="2">
    <source>
        <dbReference type="Proteomes" id="UP000653674"/>
    </source>
</evidence>
<name>A0A8J3PNP3_9ACTN</name>
<accession>A0A8J3PNP3</accession>
<protein>
    <submittedName>
        <fullName evidence="1">Uncharacterized protein</fullName>
    </submittedName>
</protein>
<organism evidence="1 2">
    <name type="scientific">Planosporangium flavigriseum</name>
    <dbReference type="NCBI Taxonomy" id="373681"/>
    <lineage>
        <taxon>Bacteria</taxon>
        <taxon>Bacillati</taxon>
        <taxon>Actinomycetota</taxon>
        <taxon>Actinomycetes</taxon>
        <taxon>Micromonosporales</taxon>
        <taxon>Micromonosporaceae</taxon>
        <taxon>Planosporangium</taxon>
    </lineage>
</organism>
<evidence type="ECO:0000313" key="1">
    <source>
        <dbReference type="EMBL" id="GIG76801.1"/>
    </source>
</evidence>
<dbReference type="Proteomes" id="UP000653674">
    <property type="component" value="Unassembled WGS sequence"/>
</dbReference>